<dbReference type="STRING" id="1489064.WH96_15660"/>
<dbReference type="PROSITE" id="PS51819">
    <property type="entry name" value="VOC"/>
    <property type="match status" value="1"/>
</dbReference>
<keyword evidence="3" id="KW-1185">Reference proteome</keyword>
<comment type="caution">
    <text evidence="2">The sequence shown here is derived from an EMBL/GenBank/DDBJ whole genome shotgun (WGS) entry which is preliminary data.</text>
</comment>
<dbReference type="Proteomes" id="UP000035444">
    <property type="component" value="Unassembled WGS sequence"/>
</dbReference>
<dbReference type="RefSeq" id="WP_047765226.1">
    <property type="nucleotide sequence ID" value="NZ_LAQL01000010.1"/>
</dbReference>
<proteinExistence type="predicted"/>
<dbReference type="SUPFAM" id="SSF54593">
    <property type="entry name" value="Glyoxalase/Bleomycin resistance protein/Dihydroxybiphenyl dioxygenase"/>
    <property type="match status" value="1"/>
</dbReference>
<evidence type="ECO:0000313" key="2">
    <source>
        <dbReference type="EMBL" id="KLN59890.1"/>
    </source>
</evidence>
<dbReference type="Pfam" id="PF12681">
    <property type="entry name" value="Glyoxalase_2"/>
    <property type="match status" value="1"/>
</dbReference>
<name>A0A0H2MT67_9PROT</name>
<dbReference type="Gene3D" id="3.10.180.10">
    <property type="entry name" value="2,3-Dihydroxybiphenyl 1,2-Dioxygenase, domain 1"/>
    <property type="match status" value="1"/>
</dbReference>
<dbReference type="InterPro" id="IPR025870">
    <property type="entry name" value="Glyoxalase-like_dom"/>
</dbReference>
<evidence type="ECO:0000259" key="1">
    <source>
        <dbReference type="PROSITE" id="PS51819"/>
    </source>
</evidence>
<dbReference type="InterPro" id="IPR029068">
    <property type="entry name" value="Glyas_Bleomycin-R_OHBP_Dase"/>
</dbReference>
<organism evidence="2 3">
    <name type="scientific">Kiloniella spongiae</name>
    <dbReference type="NCBI Taxonomy" id="1489064"/>
    <lineage>
        <taxon>Bacteria</taxon>
        <taxon>Pseudomonadati</taxon>
        <taxon>Pseudomonadota</taxon>
        <taxon>Alphaproteobacteria</taxon>
        <taxon>Rhodospirillales</taxon>
        <taxon>Kiloniellaceae</taxon>
        <taxon>Kiloniella</taxon>
    </lineage>
</organism>
<dbReference type="InterPro" id="IPR037523">
    <property type="entry name" value="VOC_core"/>
</dbReference>
<dbReference type="EMBL" id="LAQL01000010">
    <property type="protein sequence ID" value="KLN59890.1"/>
    <property type="molecule type" value="Genomic_DNA"/>
</dbReference>
<accession>A0A0H2MT67</accession>
<evidence type="ECO:0000313" key="3">
    <source>
        <dbReference type="Proteomes" id="UP000035444"/>
    </source>
</evidence>
<feature type="domain" description="VOC" evidence="1">
    <location>
        <begin position="2"/>
        <end position="130"/>
    </location>
</feature>
<reference evidence="2 3" key="1">
    <citation type="submission" date="2015-03" db="EMBL/GenBank/DDBJ databases">
        <title>Genome Sequence of Kiloniella spongiae MEBiC09566, isolated from a marine sponge.</title>
        <authorList>
            <person name="Shao Z."/>
            <person name="Wang L."/>
            <person name="Li X."/>
        </authorList>
    </citation>
    <scope>NUCLEOTIDE SEQUENCE [LARGE SCALE GENOMIC DNA]</scope>
    <source>
        <strain evidence="2 3">MEBiC09566</strain>
    </source>
</reference>
<protein>
    <recommendedName>
        <fullName evidence="1">VOC domain-containing protein</fullName>
    </recommendedName>
</protein>
<dbReference type="AlphaFoldDB" id="A0A0H2MT67"/>
<sequence>MKLGFVVIYVEDVQEILNFYQQAFDLKVRMEYKEHDSLLYGELETEGAILGIASHIMGKDSLKGDYQKLSINNLPFGQTMVFVTNEVHQKWDDAVKAGAVAISAPHEKPWGQTVAYLRDTAGTLIEICTPMGG</sequence>
<dbReference type="PANTHER" id="PTHR34109">
    <property type="entry name" value="BNAUNNG04460D PROTEIN-RELATED"/>
    <property type="match status" value="1"/>
</dbReference>
<gene>
    <name evidence="2" type="ORF">WH96_15660</name>
</gene>